<keyword evidence="5" id="KW-0479">Metal-binding</keyword>
<comment type="similarity">
    <text evidence="11">Belongs to the ribonuclease M5 family.</text>
</comment>
<evidence type="ECO:0000256" key="12">
    <source>
        <dbReference type="NCBIfam" id="TIGR00334"/>
    </source>
</evidence>
<evidence type="ECO:0000256" key="6">
    <source>
        <dbReference type="ARBA" id="ARBA00022730"/>
    </source>
</evidence>
<evidence type="ECO:0000313" key="14">
    <source>
        <dbReference type="EMBL" id="SHJ46094.1"/>
    </source>
</evidence>
<dbReference type="RefSeq" id="WP_073050034.1">
    <property type="nucleotide sequence ID" value="NZ_FQZL01000021.1"/>
</dbReference>
<proteinExistence type="inferred from homology"/>
<dbReference type="EMBL" id="FQZL01000021">
    <property type="protein sequence ID" value="SHJ46094.1"/>
    <property type="molecule type" value="Genomic_DNA"/>
</dbReference>
<sequence>MNNQNNKKDSNKKLRIKEIIVVEGKDDVSAVKAAVDAEIITTSGLGITDKKLEQIRKASEKRGIIVLTDPDFPGKKIRYWVSENLTNVKHAYISKSNALKDGNVGVENASPDVIIEALKNARAVVTDEKEVFTKKDMVDYGLTGFPNSAERRQVLGELLNIGHCSGKQFLKRLNSYGVTRKEFEDAIDKVIEDDE</sequence>
<dbReference type="HAMAP" id="MF_01469">
    <property type="entry name" value="RNase_M5"/>
    <property type="match status" value="1"/>
</dbReference>
<dbReference type="FunFam" id="3.40.1360.10:FF:000006">
    <property type="entry name" value="Ribonuclease M5"/>
    <property type="match status" value="1"/>
</dbReference>
<dbReference type="Pfam" id="PF13331">
    <property type="entry name" value="DUF4093"/>
    <property type="match status" value="1"/>
</dbReference>
<keyword evidence="4 11" id="KW-0540">Nuclease</keyword>
<dbReference type="PROSITE" id="PS50880">
    <property type="entry name" value="TOPRIM"/>
    <property type="match status" value="1"/>
</dbReference>
<dbReference type="Pfam" id="PF01751">
    <property type="entry name" value="Toprim"/>
    <property type="match status" value="1"/>
</dbReference>
<dbReference type="PANTHER" id="PTHR39156">
    <property type="entry name" value="RIBONUCLEASE M5"/>
    <property type="match status" value="1"/>
</dbReference>
<dbReference type="OrthoDB" id="9791329at2"/>
<dbReference type="EC" id="3.1.26.8" evidence="11 12"/>
<keyword evidence="3 11" id="KW-0698">rRNA processing</keyword>
<dbReference type="InterPro" id="IPR025156">
    <property type="entry name" value="RNase_M5_C"/>
</dbReference>
<dbReference type="GO" id="GO:0043822">
    <property type="term" value="F:ribonuclease M5 activity"/>
    <property type="evidence" value="ECO:0007669"/>
    <property type="project" value="UniProtKB-UniRule"/>
</dbReference>
<evidence type="ECO:0000256" key="7">
    <source>
        <dbReference type="ARBA" id="ARBA00022759"/>
    </source>
</evidence>
<keyword evidence="6 11" id="KW-0699">rRNA-binding</keyword>
<dbReference type="GO" id="GO:0046872">
    <property type="term" value="F:metal ion binding"/>
    <property type="evidence" value="ECO:0007669"/>
    <property type="project" value="UniProtKB-KW"/>
</dbReference>
<name>A0A1M6JHD7_9FIRM</name>
<dbReference type="InterPro" id="IPR004466">
    <property type="entry name" value="RNase_M5"/>
</dbReference>
<evidence type="ECO:0000256" key="11">
    <source>
        <dbReference type="HAMAP-Rule" id="MF_01469"/>
    </source>
</evidence>
<gene>
    <name evidence="11" type="primary">rnmV</name>
    <name evidence="14" type="ORF">SAMN02745751_02631</name>
</gene>
<evidence type="ECO:0000259" key="13">
    <source>
        <dbReference type="PROSITE" id="PS50880"/>
    </source>
</evidence>
<evidence type="ECO:0000256" key="1">
    <source>
        <dbReference type="ARBA" id="ARBA00022490"/>
    </source>
</evidence>
<accession>A0A1M6JHD7</accession>
<evidence type="ECO:0000256" key="8">
    <source>
        <dbReference type="ARBA" id="ARBA00022801"/>
    </source>
</evidence>
<keyword evidence="10 11" id="KW-0694">RNA-binding</keyword>
<comment type="subcellular location">
    <subcellularLocation>
        <location evidence="11">Cytoplasm</location>
    </subcellularLocation>
</comment>
<comment type="catalytic activity">
    <reaction evidence="11">
        <text>Endonucleolytic cleavage of RNA, removing 21 and 42 nucleotides, respectively, from the 5'- and 3'-termini of a 5S-rRNA precursor.</text>
        <dbReference type="EC" id="3.1.26.8"/>
    </reaction>
</comment>
<dbReference type="InterPro" id="IPR034141">
    <property type="entry name" value="TOPRIM_RNase_M5-like"/>
</dbReference>
<keyword evidence="7 11" id="KW-0255">Endonuclease</keyword>
<keyword evidence="15" id="KW-1185">Reference proteome</keyword>
<dbReference type="GO" id="GO:0019843">
    <property type="term" value="F:rRNA binding"/>
    <property type="evidence" value="ECO:0007669"/>
    <property type="project" value="UniProtKB-KW"/>
</dbReference>
<feature type="domain" description="Toprim" evidence="13">
    <location>
        <begin position="17"/>
        <end position="101"/>
    </location>
</feature>
<dbReference type="GO" id="GO:0006364">
    <property type="term" value="P:rRNA processing"/>
    <property type="evidence" value="ECO:0007669"/>
    <property type="project" value="UniProtKB-UniRule"/>
</dbReference>
<keyword evidence="9" id="KW-0460">Magnesium</keyword>
<dbReference type="Proteomes" id="UP000184052">
    <property type="component" value="Unassembled WGS sequence"/>
</dbReference>
<dbReference type="NCBIfam" id="TIGR00334">
    <property type="entry name" value="5S_RNA_mat_M5"/>
    <property type="match status" value="1"/>
</dbReference>
<keyword evidence="1 11" id="KW-0963">Cytoplasm</keyword>
<organism evidence="14 15">
    <name type="scientific">Dethiosulfatibacter aminovorans DSM 17477</name>
    <dbReference type="NCBI Taxonomy" id="1121476"/>
    <lineage>
        <taxon>Bacteria</taxon>
        <taxon>Bacillati</taxon>
        <taxon>Bacillota</taxon>
        <taxon>Tissierellia</taxon>
        <taxon>Dethiosulfatibacter</taxon>
    </lineage>
</organism>
<dbReference type="SMART" id="SM00493">
    <property type="entry name" value="TOPRIM"/>
    <property type="match status" value="1"/>
</dbReference>
<evidence type="ECO:0000256" key="4">
    <source>
        <dbReference type="ARBA" id="ARBA00022722"/>
    </source>
</evidence>
<dbReference type="InterPro" id="IPR006171">
    <property type="entry name" value="TOPRIM_dom"/>
</dbReference>
<evidence type="ECO:0000256" key="9">
    <source>
        <dbReference type="ARBA" id="ARBA00022842"/>
    </source>
</evidence>
<protein>
    <recommendedName>
        <fullName evidence="11 12">Ribonuclease M5</fullName>
        <ecNumber evidence="11 12">3.1.26.8</ecNumber>
    </recommendedName>
    <alternativeName>
        <fullName evidence="11">RNase M5</fullName>
    </alternativeName>
    <alternativeName>
        <fullName evidence="11">Ribosomal RNA terminal maturase M5</fullName>
    </alternativeName>
</protein>
<evidence type="ECO:0000256" key="3">
    <source>
        <dbReference type="ARBA" id="ARBA00022552"/>
    </source>
</evidence>
<evidence type="ECO:0000256" key="10">
    <source>
        <dbReference type="ARBA" id="ARBA00022884"/>
    </source>
</evidence>
<comment type="function">
    <text evidence="11">Required for correct processing of both the 5' and 3' ends of 5S rRNA precursor. Cleaves both sides of a double-stranded region yielding mature 5S rRNA in one step.</text>
</comment>
<keyword evidence="8 11" id="KW-0378">Hydrolase</keyword>
<evidence type="ECO:0000256" key="2">
    <source>
        <dbReference type="ARBA" id="ARBA00022517"/>
    </source>
</evidence>
<evidence type="ECO:0000313" key="15">
    <source>
        <dbReference type="Proteomes" id="UP000184052"/>
    </source>
</evidence>
<dbReference type="GO" id="GO:0005737">
    <property type="term" value="C:cytoplasm"/>
    <property type="evidence" value="ECO:0007669"/>
    <property type="project" value="UniProtKB-SubCell"/>
</dbReference>
<dbReference type="STRING" id="1121476.SAMN02745751_02631"/>
<evidence type="ECO:0000256" key="5">
    <source>
        <dbReference type="ARBA" id="ARBA00022723"/>
    </source>
</evidence>
<dbReference type="SUPFAM" id="SSF110455">
    <property type="entry name" value="Toprim domain"/>
    <property type="match status" value="1"/>
</dbReference>
<keyword evidence="2 11" id="KW-0690">Ribosome biogenesis</keyword>
<dbReference type="PANTHER" id="PTHR39156:SF1">
    <property type="entry name" value="RIBONUCLEASE M5"/>
    <property type="match status" value="1"/>
</dbReference>
<dbReference type="AlphaFoldDB" id="A0A1M6JHD7"/>
<dbReference type="Gene3D" id="3.40.1360.10">
    <property type="match status" value="1"/>
</dbReference>
<reference evidence="14 15" key="1">
    <citation type="submission" date="2016-11" db="EMBL/GenBank/DDBJ databases">
        <authorList>
            <person name="Jaros S."/>
            <person name="Januszkiewicz K."/>
            <person name="Wedrychowicz H."/>
        </authorList>
    </citation>
    <scope>NUCLEOTIDE SEQUENCE [LARGE SCALE GENOMIC DNA]</scope>
    <source>
        <strain evidence="14 15">DSM 17477</strain>
    </source>
</reference>
<dbReference type="CDD" id="cd01027">
    <property type="entry name" value="TOPRIM_RNase_M5_like"/>
    <property type="match status" value="1"/>
</dbReference>